<evidence type="ECO:0000313" key="1">
    <source>
        <dbReference type="EMBL" id="KAK8940817.1"/>
    </source>
</evidence>
<dbReference type="Proteomes" id="UP001418222">
    <property type="component" value="Unassembled WGS sequence"/>
</dbReference>
<dbReference type="AlphaFoldDB" id="A0AAP0G6H7"/>
<sequence>MKLEGECPVKLDQSSVPARRRRCWRGEGRGCRMIVNDVRQALRGAEDWIVSGGAETELRRSRRSRSWEQGAAFNEAAHTRSIIELHVQPVPLAPLSRTEAKALSNVAWDEETGRDRGRVWRGGFGAVGGFGLFAPLEVVRKSTVWWPLRHGFSPRGLLGAQIIIIFFSKRSLFPLANFDLMRISFFLCLARRPNMDAKLRAPRIFCRTPRGAKSGSC</sequence>
<evidence type="ECO:0000313" key="2">
    <source>
        <dbReference type="Proteomes" id="UP001418222"/>
    </source>
</evidence>
<proteinExistence type="predicted"/>
<reference evidence="1 2" key="1">
    <citation type="journal article" date="2022" name="Nat. Plants">
        <title>Genomes of leafy and leafless Platanthera orchids illuminate the evolution of mycoheterotrophy.</title>
        <authorList>
            <person name="Li M.H."/>
            <person name="Liu K.W."/>
            <person name="Li Z."/>
            <person name="Lu H.C."/>
            <person name="Ye Q.L."/>
            <person name="Zhang D."/>
            <person name="Wang J.Y."/>
            <person name="Li Y.F."/>
            <person name="Zhong Z.M."/>
            <person name="Liu X."/>
            <person name="Yu X."/>
            <person name="Liu D.K."/>
            <person name="Tu X.D."/>
            <person name="Liu B."/>
            <person name="Hao Y."/>
            <person name="Liao X.Y."/>
            <person name="Jiang Y.T."/>
            <person name="Sun W.H."/>
            <person name="Chen J."/>
            <person name="Chen Y.Q."/>
            <person name="Ai Y."/>
            <person name="Zhai J.W."/>
            <person name="Wu S.S."/>
            <person name="Zhou Z."/>
            <person name="Hsiao Y.Y."/>
            <person name="Wu W.L."/>
            <person name="Chen Y.Y."/>
            <person name="Lin Y.F."/>
            <person name="Hsu J.L."/>
            <person name="Li C.Y."/>
            <person name="Wang Z.W."/>
            <person name="Zhao X."/>
            <person name="Zhong W.Y."/>
            <person name="Ma X.K."/>
            <person name="Ma L."/>
            <person name="Huang J."/>
            <person name="Chen G.Z."/>
            <person name="Huang M.Z."/>
            <person name="Huang L."/>
            <person name="Peng D.H."/>
            <person name="Luo Y.B."/>
            <person name="Zou S.Q."/>
            <person name="Chen S.P."/>
            <person name="Lan S."/>
            <person name="Tsai W.C."/>
            <person name="Van de Peer Y."/>
            <person name="Liu Z.J."/>
        </authorList>
    </citation>
    <scope>NUCLEOTIDE SEQUENCE [LARGE SCALE GENOMIC DNA]</scope>
    <source>
        <strain evidence="1">Lor287</strain>
    </source>
</reference>
<organism evidence="1 2">
    <name type="scientific">Platanthera zijinensis</name>
    <dbReference type="NCBI Taxonomy" id="2320716"/>
    <lineage>
        <taxon>Eukaryota</taxon>
        <taxon>Viridiplantae</taxon>
        <taxon>Streptophyta</taxon>
        <taxon>Embryophyta</taxon>
        <taxon>Tracheophyta</taxon>
        <taxon>Spermatophyta</taxon>
        <taxon>Magnoliopsida</taxon>
        <taxon>Liliopsida</taxon>
        <taxon>Asparagales</taxon>
        <taxon>Orchidaceae</taxon>
        <taxon>Orchidoideae</taxon>
        <taxon>Orchideae</taxon>
        <taxon>Orchidinae</taxon>
        <taxon>Platanthera</taxon>
    </lineage>
</organism>
<dbReference type="EMBL" id="JBBWWQ010000008">
    <property type="protein sequence ID" value="KAK8940817.1"/>
    <property type="molecule type" value="Genomic_DNA"/>
</dbReference>
<keyword evidence="2" id="KW-1185">Reference proteome</keyword>
<gene>
    <name evidence="1" type="ORF">KSP39_PZI010211</name>
</gene>
<name>A0AAP0G6H7_9ASPA</name>
<comment type="caution">
    <text evidence="1">The sequence shown here is derived from an EMBL/GenBank/DDBJ whole genome shotgun (WGS) entry which is preliminary data.</text>
</comment>
<accession>A0AAP0G6H7</accession>
<protein>
    <submittedName>
        <fullName evidence="1">Uncharacterized protein</fullName>
    </submittedName>
</protein>